<keyword evidence="1" id="KW-0812">Transmembrane</keyword>
<feature type="transmembrane region" description="Helical" evidence="1">
    <location>
        <begin position="7"/>
        <end position="34"/>
    </location>
</feature>
<keyword evidence="3" id="KW-1185">Reference proteome</keyword>
<evidence type="ECO:0000313" key="3">
    <source>
        <dbReference type="Proteomes" id="UP000434639"/>
    </source>
</evidence>
<name>A0A7X2S9H3_9BACI</name>
<dbReference type="PANTHER" id="PTHR37304:SF1">
    <property type="entry name" value="MEMBRANE PROTEIN"/>
    <property type="match status" value="1"/>
</dbReference>
<dbReference type="InterPro" id="IPR007211">
    <property type="entry name" value="DUF378"/>
</dbReference>
<dbReference type="Proteomes" id="UP000434639">
    <property type="component" value="Unassembled WGS sequence"/>
</dbReference>
<dbReference type="PANTHER" id="PTHR37304">
    <property type="entry name" value="MEMBRANE PROTEIN-RELATED"/>
    <property type="match status" value="1"/>
</dbReference>
<evidence type="ECO:0000256" key="1">
    <source>
        <dbReference type="SAM" id="Phobius"/>
    </source>
</evidence>
<sequence length="77" mass="8038">MSGIQRAALVLTIIGAVNWGLIGFFQFDLVAAIFGGQNAALSRIIYGLVGIAGLINIGLLFKPAAELGRTGPKPEVR</sequence>
<organism evidence="2 3">
    <name type="scientific">Metabacillus mangrovi</name>
    <dbReference type="NCBI Taxonomy" id="1491830"/>
    <lineage>
        <taxon>Bacteria</taxon>
        <taxon>Bacillati</taxon>
        <taxon>Bacillota</taxon>
        <taxon>Bacilli</taxon>
        <taxon>Bacillales</taxon>
        <taxon>Bacillaceae</taxon>
        <taxon>Metabacillus</taxon>
    </lineage>
</organism>
<proteinExistence type="predicted"/>
<reference evidence="2 3" key="1">
    <citation type="journal article" date="2017" name="Int. J. Syst. Evol. Microbiol.">
        <title>Bacillus mangrovi sp. nov., isolated from a sediment sample from a mangrove forest.</title>
        <authorList>
            <person name="Gupta V."/>
            <person name="Singh P.K."/>
            <person name="Korpole S."/>
            <person name="Tanuku N.R.S."/>
            <person name="Pinnaka A.K."/>
        </authorList>
    </citation>
    <scope>NUCLEOTIDE SEQUENCE [LARGE SCALE GENOMIC DNA]</scope>
    <source>
        <strain evidence="2 3">KCTC 33872</strain>
    </source>
</reference>
<dbReference type="RefSeq" id="WP_155114143.1">
    <property type="nucleotide sequence ID" value="NZ_WMIB01000035.1"/>
</dbReference>
<dbReference type="Pfam" id="PF04070">
    <property type="entry name" value="DUF378"/>
    <property type="match status" value="1"/>
</dbReference>
<dbReference type="EMBL" id="WMIB01000035">
    <property type="protein sequence ID" value="MTH55645.1"/>
    <property type="molecule type" value="Genomic_DNA"/>
</dbReference>
<dbReference type="AlphaFoldDB" id="A0A7X2S9H3"/>
<evidence type="ECO:0000313" key="2">
    <source>
        <dbReference type="EMBL" id="MTH55645.1"/>
    </source>
</evidence>
<protein>
    <submittedName>
        <fullName evidence="2">DUF378 domain-containing protein</fullName>
    </submittedName>
</protein>
<keyword evidence="1" id="KW-0472">Membrane</keyword>
<gene>
    <name evidence="2" type="ORF">GKZ89_19815</name>
</gene>
<comment type="caution">
    <text evidence="2">The sequence shown here is derived from an EMBL/GenBank/DDBJ whole genome shotgun (WGS) entry which is preliminary data.</text>
</comment>
<feature type="transmembrane region" description="Helical" evidence="1">
    <location>
        <begin position="40"/>
        <end position="61"/>
    </location>
</feature>
<dbReference type="OrthoDB" id="9812136at2"/>
<keyword evidence="1" id="KW-1133">Transmembrane helix</keyword>
<accession>A0A7X2S9H3</accession>